<feature type="binding site" description="axial binding residue" evidence="9">
    <location>
        <position position="48"/>
    </location>
    <ligand>
        <name>heme</name>
        <dbReference type="ChEBI" id="CHEBI:30413"/>
    </ligand>
    <ligandPart>
        <name>Fe</name>
        <dbReference type="ChEBI" id="CHEBI:18248"/>
    </ligandPart>
</feature>
<dbReference type="GO" id="GO:0046872">
    <property type="term" value="F:metal ion binding"/>
    <property type="evidence" value="ECO:0007669"/>
    <property type="project" value="UniProtKB-UniRule"/>
</dbReference>
<evidence type="ECO:0000256" key="1">
    <source>
        <dbReference type="ARBA" id="ARBA00004589"/>
    </source>
</evidence>
<keyword evidence="14" id="KW-1185">Reference proteome</keyword>
<dbReference type="Pfam" id="PF05730">
    <property type="entry name" value="CFEM"/>
    <property type="match status" value="1"/>
</dbReference>
<gene>
    <name evidence="13" type="ORF">B0H64DRAFT_137631</name>
</gene>
<evidence type="ECO:0000256" key="6">
    <source>
        <dbReference type="ARBA" id="ARBA00022729"/>
    </source>
</evidence>
<dbReference type="EMBL" id="JAUEPN010000003">
    <property type="protein sequence ID" value="KAK3298095.1"/>
    <property type="molecule type" value="Genomic_DNA"/>
</dbReference>
<reference evidence="13" key="2">
    <citation type="submission" date="2023-06" db="EMBL/GenBank/DDBJ databases">
        <authorList>
            <consortium name="Lawrence Berkeley National Laboratory"/>
            <person name="Haridas S."/>
            <person name="Hensen N."/>
            <person name="Bonometti L."/>
            <person name="Westerberg I."/>
            <person name="Brannstrom I.O."/>
            <person name="Guillou S."/>
            <person name="Cros-Aarteil S."/>
            <person name="Calhoun S."/>
            <person name="Kuo A."/>
            <person name="Mondo S."/>
            <person name="Pangilinan J."/>
            <person name="Riley R."/>
            <person name="Labutti K."/>
            <person name="Andreopoulos B."/>
            <person name="Lipzen A."/>
            <person name="Chen C."/>
            <person name="Yanf M."/>
            <person name="Daum C."/>
            <person name="Ng V."/>
            <person name="Clum A."/>
            <person name="Steindorff A."/>
            <person name="Ohm R."/>
            <person name="Martin F."/>
            <person name="Silar P."/>
            <person name="Natvig D."/>
            <person name="Lalanne C."/>
            <person name="Gautier V."/>
            <person name="Ament-Velasquez S.L."/>
            <person name="Kruys A."/>
            <person name="Hutchinson M.I."/>
            <person name="Powell A.J."/>
            <person name="Barry K."/>
            <person name="Miller A.N."/>
            <person name="Grigoriev I.V."/>
            <person name="Debuchy R."/>
            <person name="Gladieux P."/>
            <person name="Thoren M.H."/>
            <person name="Johannesson H."/>
        </authorList>
    </citation>
    <scope>NUCLEOTIDE SEQUENCE</scope>
    <source>
        <strain evidence="13">CBS 168.71</strain>
    </source>
</reference>
<dbReference type="AlphaFoldDB" id="A0AAE0HKC9"/>
<dbReference type="PROSITE" id="PS52012">
    <property type="entry name" value="CFEM"/>
    <property type="match status" value="1"/>
</dbReference>
<keyword evidence="5" id="KW-0472">Membrane</keyword>
<dbReference type="InterPro" id="IPR008427">
    <property type="entry name" value="Extracellular_membr_CFEM_dom"/>
</dbReference>
<keyword evidence="6 11" id="KW-0732">Signal</keyword>
<evidence type="ECO:0000256" key="10">
    <source>
        <dbReference type="SAM" id="MobiDB-lite"/>
    </source>
</evidence>
<evidence type="ECO:0000256" key="8">
    <source>
        <dbReference type="ARBA" id="ARBA00023288"/>
    </source>
</evidence>
<keyword evidence="4" id="KW-0964">Secreted</keyword>
<evidence type="ECO:0000313" key="14">
    <source>
        <dbReference type="Proteomes" id="UP001278766"/>
    </source>
</evidence>
<dbReference type="GO" id="GO:0098552">
    <property type="term" value="C:side of membrane"/>
    <property type="evidence" value="ECO:0007669"/>
    <property type="project" value="UniProtKB-KW"/>
</dbReference>
<dbReference type="GO" id="GO:0005576">
    <property type="term" value="C:extracellular region"/>
    <property type="evidence" value="ECO:0007669"/>
    <property type="project" value="UniProtKB-SubCell"/>
</dbReference>
<evidence type="ECO:0000256" key="2">
    <source>
        <dbReference type="ARBA" id="ARBA00004613"/>
    </source>
</evidence>
<keyword evidence="5" id="KW-0325">Glycoprotein</keyword>
<keyword evidence="9" id="KW-0408">Iron</keyword>
<evidence type="ECO:0000259" key="12">
    <source>
        <dbReference type="PROSITE" id="PS52012"/>
    </source>
</evidence>
<dbReference type="RefSeq" id="XP_062661609.1">
    <property type="nucleotide sequence ID" value="XM_062798237.1"/>
</dbReference>
<dbReference type="Proteomes" id="UP001278766">
    <property type="component" value="Unassembled WGS sequence"/>
</dbReference>
<comment type="similarity">
    <text evidence="3">Belongs to the RBT5 family.</text>
</comment>
<sequence length="157" mass="15786">MKCFPLFLSAVAVVCAAADSLSTYIPKCAVGCLTTAIDTVTSCKGPEDLECFCIADNYRAIYDSGVACVLQACGNDVSVGEVLPAAARMCEEVTGAGGKPVTSVGSLTTSATTPGPAAASTTSSSPSPSTSINSNSRLRAHFFQGIAPLVLGVAVNV</sequence>
<evidence type="ECO:0000313" key="13">
    <source>
        <dbReference type="EMBL" id="KAK3298095.1"/>
    </source>
</evidence>
<evidence type="ECO:0000256" key="9">
    <source>
        <dbReference type="PROSITE-ProRule" id="PRU01356"/>
    </source>
</evidence>
<proteinExistence type="inferred from homology"/>
<evidence type="ECO:0000256" key="3">
    <source>
        <dbReference type="ARBA" id="ARBA00010031"/>
    </source>
</evidence>
<dbReference type="GeneID" id="87835185"/>
<feature type="chain" id="PRO_5042073921" description="CFEM domain-containing protein" evidence="11">
    <location>
        <begin position="19"/>
        <end position="157"/>
    </location>
</feature>
<comment type="caution">
    <text evidence="9">Lacks conserved residue(s) required for the propagation of feature annotation.</text>
</comment>
<comment type="subcellular location">
    <subcellularLocation>
        <location evidence="1">Membrane</location>
        <topology evidence="1">Lipid-anchor</topology>
        <topology evidence="1">GPI-anchor</topology>
    </subcellularLocation>
    <subcellularLocation>
        <location evidence="2">Secreted</location>
    </subcellularLocation>
</comment>
<keyword evidence="8" id="KW-0449">Lipoprotein</keyword>
<feature type="compositionally biased region" description="Low complexity" evidence="10">
    <location>
        <begin position="108"/>
        <end position="131"/>
    </location>
</feature>
<evidence type="ECO:0000256" key="5">
    <source>
        <dbReference type="ARBA" id="ARBA00022622"/>
    </source>
</evidence>
<evidence type="ECO:0000256" key="11">
    <source>
        <dbReference type="SAM" id="SignalP"/>
    </source>
</evidence>
<organism evidence="13 14">
    <name type="scientific">Chaetomium fimeti</name>
    <dbReference type="NCBI Taxonomy" id="1854472"/>
    <lineage>
        <taxon>Eukaryota</taxon>
        <taxon>Fungi</taxon>
        <taxon>Dikarya</taxon>
        <taxon>Ascomycota</taxon>
        <taxon>Pezizomycotina</taxon>
        <taxon>Sordariomycetes</taxon>
        <taxon>Sordariomycetidae</taxon>
        <taxon>Sordariales</taxon>
        <taxon>Chaetomiaceae</taxon>
        <taxon>Chaetomium</taxon>
    </lineage>
</organism>
<keyword evidence="5" id="KW-0336">GPI-anchor</keyword>
<evidence type="ECO:0000256" key="4">
    <source>
        <dbReference type="ARBA" id="ARBA00022525"/>
    </source>
</evidence>
<keyword evidence="7" id="KW-1015">Disulfide bond</keyword>
<feature type="domain" description="CFEM" evidence="12">
    <location>
        <begin position="1"/>
        <end position="114"/>
    </location>
</feature>
<protein>
    <recommendedName>
        <fullName evidence="12">CFEM domain-containing protein</fullName>
    </recommendedName>
</protein>
<comment type="caution">
    <text evidence="13">The sequence shown here is derived from an EMBL/GenBank/DDBJ whole genome shotgun (WGS) entry which is preliminary data.</text>
</comment>
<accession>A0AAE0HKC9</accession>
<reference evidence="13" key="1">
    <citation type="journal article" date="2023" name="Mol. Phylogenet. Evol.">
        <title>Genome-scale phylogeny and comparative genomics of the fungal order Sordariales.</title>
        <authorList>
            <person name="Hensen N."/>
            <person name="Bonometti L."/>
            <person name="Westerberg I."/>
            <person name="Brannstrom I.O."/>
            <person name="Guillou S."/>
            <person name="Cros-Aarteil S."/>
            <person name="Calhoun S."/>
            <person name="Haridas S."/>
            <person name="Kuo A."/>
            <person name="Mondo S."/>
            <person name="Pangilinan J."/>
            <person name="Riley R."/>
            <person name="LaButti K."/>
            <person name="Andreopoulos B."/>
            <person name="Lipzen A."/>
            <person name="Chen C."/>
            <person name="Yan M."/>
            <person name="Daum C."/>
            <person name="Ng V."/>
            <person name="Clum A."/>
            <person name="Steindorff A."/>
            <person name="Ohm R.A."/>
            <person name="Martin F."/>
            <person name="Silar P."/>
            <person name="Natvig D.O."/>
            <person name="Lalanne C."/>
            <person name="Gautier V."/>
            <person name="Ament-Velasquez S.L."/>
            <person name="Kruys A."/>
            <person name="Hutchinson M.I."/>
            <person name="Powell A.J."/>
            <person name="Barry K."/>
            <person name="Miller A.N."/>
            <person name="Grigoriev I.V."/>
            <person name="Debuchy R."/>
            <person name="Gladieux P."/>
            <person name="Hiltunen Thoren M."/>
            <person name="Johannesson H."/>
        </authorList>
    </citation>
    <scope>NUCLEOTIDE SEQUENCE</scope>
    <source>
        <strain evidence="13">CBS 168.71</strain>
    </source>
</reference>
<name>A0AAE0HKC9_9PEZI</name>
<keyword evidence="9" id="KW-0479">Metal-binding</keyword>
<evidence type="ECO:0000256" key="7">
    <source>
        <dbReference type="ARBA" id="ARBA00023157"/>
    </source>
</evidence>
<feature type="signal peptide" evidence="11">
    <location>
        <begin position="1"/>
        <end position="18"/>
    </location>
</feature>
<feature type="region of interest" description="Disordered" evidence="10">
    <location>
        <begin position="104"/>
        <end position="133"/>
    </location>
</feature>
<keyword evidence="9" id="KW-0349">Heme</keyword>